<dbReference type="InterPro" id="IPR010656">
    <property type="entry name" value="DctM"/>
</dbReference>
<feature type="transmembrane region" description="Helical" evidence="7">
    <location>
        <begin position="247"/>
        <end position="263"/>
    </location>
</feature>
<keyword evidence="7" id="KW-0813">Transport</keyword>
<feature type="transmembrane region" description="Helical" evidence="7">
    <location>
        <begin position="320"/>
        <end position="350"/>
    </location>
</feature>
<dbReference type="PATRIC" id="fig|472175.3.peg.263"/>
<keyword evidence="6 7" id="KW-0472">Membrane</keyword>
<feature type="transmembrane region" description="Helical" evidence="7">
    <location>
        <begin position="362"/>
        <end position="386"/>
    </location>
</feature>
<keyword evidence="10" id="KW-1185">Reference proteome</keyword>
<dbReference type="Proteomes" id="UP000053675">
    <property type="component" value="Unassembled WGS sequence"/>
</dbReference>
<keyword evidence="4 7" id="KW-0812">Transmembrane</keyword>
<name>A0A084U8F5_9HYPH</name>
<keyword evidence="5 7" id="KW-1133">Transmembrane helix</keyword>
<protein>
    <recommendedName>
        <fullName evidence="7">TRAP transporter large permease protein</fullName>
    </recommendedName>
</protein>
<sequence>MEDYINALILFGSFAFFMVLGVPIAFSIGLASVVTFMTFMTFDQSVFIVAQQIASGLDSFTLLAIPFFILAGHIMNRGGIAMRLINFAKVLGGRLPGALAHCNVLANMMFGSISGSAVASAAAVGGVMAPLQEKEGYDRSFSAAVNIASCPTGLLIPPSATFIVYSLITGGTSIAALFVAGYVPGILMGLSLMLVAGIIAKRRGYPVAERSSWREIIDTGLQALPPLGLIVIVMGGIIAGIFTATEASAIAVVYTLFLALVWYREISIRDLPSVLLEAAITTSIVLLMIGASIAMSKAMAFADIPYMISDALLALSENPIVILLIINLALLVIGTFMDMTPALLIFTPIFLPVVKDLGMDPVHFGVMMTLNLCIGICTPPVGSALFVGCSVGKTSIASVLKPLLPFYAVLFALLLAVTYIPALSLWLPGLLLNY</sequence>
<proteinExistence type="inferred from homology"/>
<dbReference type="OrthoDB" id="9790209at2"/>
<keyword evidence="2" id="KW-1003">Cell membrane</keyword>
<comment type="caution">
    <text evidence="7">Lacks conserved residue(s) required for the propagation of feature annotation.</text>
</comment>
<feature type="domain" description="TRAP C4-dicarboxylate transport system permease DctM subunit" evidence="8">
    <location>
        <begin position="11"/>
        <end position="423"/>
    </location>
</feature>
<dbReference type="GO" id="GO:0022857">
    <property type="term" value="F:transmembrane transporter activity"/>
    <property type="evidence" value="ECO:0007669"/>
    <property type="project" value="UniProtKB-UniRule"/>
</dbReference>
<feature type="transmembrane region" description="Helical" evidence="7">
    <location>
        <begin position="221"/>
        <end position="241"/>
    </location>
</feature>
<dbReference type="NCBIfam" id="TIGR00786">
    <property type="entry name" value="dctM"/>
    <property type="match status" value="1"/>
</dbReference>
<dbReference type="AlphaFoldDB" id="A0A084U8F5"/>
<accession>A0A084U8F5</accession>
<evidence type="ECO:0000313" key="10">
    <source>
        <dbReference type="Proteomes" id="UP000053675"/>
    </source>
</evidence>
<comment type="subcellular location">
    <subcellularLocation>
        <location evidence="1 7">Cell inner membrane</location>
        <topology evidence="1 7">Multi-pass membrane protein</topology>
    </subcellularLocation>
</comment>
<evidence type="ECO:0000256" key="6">
    <source>
        <dbReference type="ARBA" id="ARBA00023136"/>
    </source>
</evidence>
<evidence type="ECO:0000259" key="8">
    <source>
        <dbReference type="Pfam" id="PF06808"/>
    </source>
</evidence>
<evidence type="ECO:0000256" key="4">
    <source>
        <dbReference type="ARBA" id="ARBA00022692"/>
    </source>
</evidence>
<organism evidence="9 10">
    <name type="scientific">Nitratireductor basaltis</name>
    <dbReference type="NCBI Taxonomy" id="472175"/>
    <lineage>
        <taxon>Bacteria</taxon>
        <taxon>Pseudomonadati</taxon>
        <taxon>Pseudomonadota</taxon>
        <taxon>Alphaproteobacteria</taxon>
        <taxon>Hyphomicrobiales</taxon>
        <taxon>Phyllobacteriaceae</taxon>
        <taxon>Nitratireductor</taxon>
    </lineage>
</organism>
<evidence type="ECO:0000256" key="3">
    <source>
        <dbReference type="ARBA" id="ARBA00022519"/>
    </source>
</evidence>
<evidence type="ECO:0000313" key="9">
    <source>
        <dbReference type="EMBL" id="KFB09241.1"/>
    </source>
</evidence>
<feature type="transmembrane region" description="Helical" evidence="7">
    <location>
        <begin position="275"/>
        <end position="300"/>
    </location>
</feature>
<feature type="transmembrane region" description="Helical" evidence="7">
    <location>
        <begin position="143"/>
        <end position="168"/>
    </location>
</feature>
<feature type="transmembrane region" description="Helical" evidence="7">
    <location>
        <begin position="7"/>
        <end position="40"/>
    </location>
</feature>
<feature type="transmembrane region" description="Helical" evidence="7">
    <location>
        <begin position="174"/>
        <end position="200"/>
    </location>
</feature>
<dbReference type="PIRSF" id="PIRSF006066">
    <property type="entry name" value="HI0050"/>
    <property type="match status" value="1"/>
</dbReference>
<feature type="transmembrane region" description="Helical" evidence="7">
    <location>
        <begin position="46"/>
        <end position="72"/>
    </location>
</feature>
<dbReference type="PANTHER" id="PTHR33362">
    <property type="entry name" value="SIALIC ACID TRAP TRANSPORTER PERMEASE PROTEIN SIAT-RELATED"/>
    <property type="match status" value="1"/>
</dbReference>
<evidence type="ECO:0000256" key="1">
    <source>
        <dbReference type="ARBA" id="ARBA00004429"/>
    </source>
</evidence>
<dbReference type="RefSeq" id="WP_036478968.1">
    <property type="nucleotide sequence ID" value="NZ_JMQM01000001.1"/>
</dbReference>
<dbReference type="eggNOG" id="COG1593">
    <property type="taxonomic scope" value="Bacteria"/>
</dbReference>
<evidence type="ECO:0000256" key="2">
    <source>
        <dbReference type="ARBA" id="ARBA00022475"/>
    </source>
</evidence>
<gene>
    <name evidence="9" type="ORF">EL18_00256</name>
</gene>
<dbReference type="EMBL" id="JMQM01000001">
    <property type="protein sequence ID" value="KFB09241.1"/>
    <property type="molecule type" value="Genomic_DNA"/>
</dbReference>
<comment type="caution">
    <text evidence="9">The sequence shown here is derived from an EMBL/GenBank/DDBJ whole genome shotgun (WGS) entry which is preliminary data.</text>
</comment>
<reference evidence="9 10" key="1">
    <citation type="submission" date="2014-05" db="EMBL/GenBank/DDBJ databases">
        <title>Draft Genome Sequence of Nitratireductor basaltis Strain UMTGB225, A Marine Bacterium Isolated from Green Barrel Tunicate.</title>
        <authorList>
            <person name="Gan H.Y."/>
        </authorList>
    </citation>
    <scope>NUCLEOTIDE SEQUENCE [LARGE SCALE GENOMIC DNA]</scope>
    <source>
        <strain evidence="9 10">UMTGB225</strain>
    </source>
</reference>
<keyword evidence="3 7" id="KW-0997">Cell inner membrane</keyword>
<dbReference type="STRING" id="472175.EL18_00256"/>
<dbReference type="InterPro" id="IPR004681">
    <property type="entry name" value="TRAP_DctM"/>
</dbReference>
<evidence type="ECO:0000256" key="5">
    <source>
        <dbReference type="ARBA" id="ARBA00022989"/>
    </source>
</evidence>
<comment type="function">
    <text evidence="7">Part of the tripartite ATP-independent periplasmic (TRAP) transport system.</text>
</comment>
<dbReference type="Pfam" id="PF06808">
    <property type="entry name" value="DctM"/>
    <property type="match status" value="1"/>
</dbReference>
<dbReference type="PANTHER" id="PTHR33362:SF2">
    <property type="entry name" value="TRAP TRANSPORTER LARGE PERMEASE PROTEIN"/>
    <property type="match status" value="1"/>
</dbReference>
<evidence type="ECO:0000256" key="7">
    <source>
        <dbReference type="RuleBase" id="RU369079"/>
    </source>
</evidence>
<dbReference type="GO" id="GO:0005886">
    <property type="term" value="C:plasma membrane"/>
    <property type="evidence" value="ECO:0007669"/>
    <property type="project" value="UniProtKB-SubCell"/>
</dbReference>
<comment type="subunit">
    <text evidence="7">The complex comprises the extracytoplasmic solute receptor protein and the two transmembrane proteins.</text>
</comment>
<feature type="transmembrane region" description="Helical" evidence="7">
    <location>
        <begin position="406"/>
        <end position="432"/>
    </location>
</feature>
<comment type="similarity">
    <text evidence="7">Belongs to the TRAP transporter large permease family.</text>
</comment>